<evidence type="ECO:0000313" key="2">
    <source>
        <dbReference type="Proteomes" id="UP001055072"/>
    </source>
</evidence>
<name>A0ACB8UL39_9APHY</name>
<accession>A0ACB8UL39</accession>
<feature type="non-terminal residue" evidence="1">
    <location>
        <position position="1"/>
    </location>
</feature>
<dbReference type="EMBL" id="MU274900">
    <property type="protein sequence ID" value="KAI0094931.1"/>
    <property type="molecule type" value="Genomic_DNA"/>
</dbReference>
<sequence>KEKLKDIQAIHIKPPVEVEVLARENAAIKIQRAWRAKKRASYLGTDFLWKDLVTHARLQVDREAATQGKNTARERWCRAIFLTLRLQDGNTMLADERVQHADASKKYLETQHWLEMIDASVTVPPPSVTLTNIPCE</sequence>
<proteinExistence type="predicted"/>
<keyword evidence="2" id="KW-1185">Reference proteome</keyword>
<organism evidence="1 2">
    <name type="scientific">Irpex rosettiformis</name>
    <dbReference type="NCBI Taxonomy" id="378272"/>
    <lineage>
        <taxon>Eukaryota</taxon>
        <taxon>Fungi</taxon>
        <taxon>Dikarya</taxon>
        <taxon>Basidiomycota</taxon>
        <taxon>Agaricomycotina</taxon>
        <taxon>Agaricomycetes</taxon>
        <taxon>Polyporales</taxon>
        <taxon>Irpicaceae</taxon>
        <taxon>Irpex</taxon>
    </lineage>
</organism>
<evidence type="ECO:0000313" key="1">
    <source>
        <dbReference type="EMBL" id="KAI0094931.1"/>
    </source>
</evidence>
<protein>
    <submittedName>
        <fullName evidence="1">Uncharacterized protein</fullName>
    </submittedName>
</protein>
<comment type="caution">
    <text evidence="1">The sequence shown here is derived from an EMBL/GenBank/DDBJ whole genome shotgun (WGS) entry which is preliminary data.</text>
</comment>
<gene>
    <name evidence="1" type="ORF">BDY19DRAFT_53688</name>
</gene>
<reference evidence="1" key="1">
    <citation type="journal article" date="2021" name="Environ. Microbiol.">
        <title>Gene family expansions and transcriptome signatures uncover fungal adaptations to wood decay.</title>
        <authorList>
            <person name="Hage H."/>
            <person name="Miyauchi S."/>
            <person name="Viragh M."/>
            <person name="Drula E."/>
            <person name="Min B."/>
            <person name="Chaduli D."/>
            <person name="Navarro D."/>
            <person name="Favel A."/>
            <person name="Norest M."/>
            <person name="Lesage-Meessen L."/>
            <person name="Balint B."/>
            <person name="Merenyi Z."/>
            <person name="de Eugenio L."/>
            <person name="Morin E."/>
            <person name="Martinez A.T."/>
            <person name="Baldrian P."/>
            <person name="Stursova M."/>
            <person name="Martinez M.J."/>
            <person name="Novotny C."/>
            <person name="Magnuson J.K."/>
            <person name="Spatafora J.W."/>
            <person name="Maurice S."/>
            <person name="Pangilinan J."/>
            <person name="Andreopoulos W."/>
            <person name="LaButti K."/>
            <person name="Hundley H."/>
            <person name="Na H."/>
            <person name="Kuo A."/>
            <person name="Barry K."/>
            <person name="Lipzen A."/>
            <person name="Henrissat B."/>
            <person name="Riley R."/>
            <person name="Ahrendt S."/>
            <person name="Nagy L.G."/>
            <person name="Grigoriev I.V."/>
            <person name="Martin F."/>
            <person name="Rosso M.N."/>
        </authorList>
    </citation>
    <scope>NUCLEOTIDE SEQUENCE</scope>
    <source>
        <strain evidence="1">CBS 384.51</strain>
    </source>
</reference>
<dbReference type="Proteomes" id="UP001055072">
    <property type="component" value="Unassembled WGS sequence"/>
</dbReference>